<dbReference type="EMBL" id="CP036433">
    <property type="protein sequence ID" value="QDU94677.1"/>
    <property type="molecule type" value="Genomic_DNA"/>
</dbReference>
<dbReference type="OrthoDB" id="292920at2"/>
<proteinExistence type="predicted"/>
<dbReference type="AlphaFoldDB" id="A0A518DS56"/>
<dbReference type="Proteomes" id="UP000317648">
    <property type="component" value="Chromosome"/>
</dbReference>
<reference evidence="1 2" key="1">
    <citation type="submission" date="2019-02" db="EMBL/GenBank/DDBJ databases">
        <title>Deep-cultivation of Planctomycetes and their phenomic and genomic characterization uncovers novel biology.</title>
        <authorList>
            <person name="Wiegand S."/>
            <person name="Jogler M."/>
            <person name="Boedeker C."/>
            <person name="Pinto D."/>
            <person name="Vollmers J."/>
            <person name="Rivas-Marin E."/>
            <person name="Kohn T."/>
            <person name="Peeters S.H."/>
            <person name="Heuer A."/>
            <person name="Rast P."/>
            <person name="Oberbeckmann S."/>
            <person name="Bunk B."/>
            <person name="Jeske O."/>
            <person name="Meyerdierks A."/>
            <person name="Storesund J.E."/>
            <person name="Kallscheuer N."/>
            <person name="Luecker S."/>
            <person name="Lage O.M."/>
            <person name="Pohl T."/>
            <person name="Merkel B.J."/>
            <person name="Hornburger P."/>
            <person name="Mueller R.-W."/>
            <person name="Bruemmer F."/>
            <person name="Labrenz M."/>
            <person name="Spormann A.M."/>
            <person name="Op den Camp H."/>
            <person name="Overmann J."/>
            <person name="Amann R."/>
            <person name="Jetten M.S.M."/>
            <person name="Mascher T."/>
            <person name="Medema M.H."/>
            <person name="Devos D.P."/>
            <person name="Kaster A.-K."/>
            <person name="Ovreas L."/>
            <person name="Rohde M."/>
            <person name="Galperin M.Y."/>
            <person name="Jogler C."/>
        </authorList>
    </citation>
    <scope>NUCLEOTIDE SEQUENCE [LARGE SCALE GENOMIC DNA]</scope>
    <source>
        <strain evidence="1 2">Pla85_3_4</strain>
    </source>
</reference>
<evidence type="ECO:0008006" key="3">
    <source>
        <dbReference type="Google" id="ProtNLM"/>
    </source>
</evidence>
<dbReference type="RefSeq" id="WP_145053293.1">
    <property type="nucleotide sequence ID" value="NZ_CP036433.1"/>
</dbReference>
<organism evidence="1 2">
    <name type="scientific">Lignipirellula cremea</name>
    <dbReference type="NCBI Taxonomy" id="2528010"/>
    <lineage>
        <taxon>Bacteria</taxon>
        <taxon>Pseudomonadati</taxon>
        <taxon>Planctomycetota</taxon>
        <taxon>Planctomycetia</taxon>
        <taxon>Pirellulales</taxon>
        <taxon>Pirellulaceae</taxon>
        <taxon>Lignipirellula</taxon>
    </lineage>
</organism>
<evidence type="ECO:0000313" key="1">
    <source>
        <dbReference type="EMBL" id="QDU94677.1"/>
    </source>
</evidence>
<keyword evidence="2" id="KW-1185">Reference proteome</keyword>
<evidence type="ECO:0000313" key="2">
    <source>
        <dbReference type="Proteomes" id="UP000317648"/>
    </source>
</evidence>
<accession>A0A518DS56</accession>
<protein>
    <recommendedName>
        <fullName evidence="3">Peptidase C-terminal archaeal/bacterial domain-containing protein</fullName>
    </recommendedName>
</protein>
<dbReference type="KEGG" id="lcre:Pla8534_24830"/>
<dbReference type="Gene3D" id="2.60.120.380">
    <property type="match status" value="2"/>
</dbReference>
<sequence>MTASPRNQRRPGRAACLLRDEIQPLCFVRGLAILTFVLSGLLADGSQGQTTPRIDCLFPPGAQRGTETTIAVQSEFAPAACRLVFASPGLTSPDAEVTDRFLLRAAPDTSLGSHEIRLALPQGGSAPFPFLLGDLPEQIHDTESTEPLEVSLPVTINGRLAAERTLHHFHVRLTAGQQLVAAATTQAINSSVDPLLQLLDAQGVVAAEGFAHHTADALMVFRAPADGLYTIQLRDFQLAGGPQHVYRLTLTTGPWLDDAFPPGLPENSKARVTLHGWNLPGQGDGSSCEHEVATGPAGRLAVRLPGGANELSLVVGHDPETTEAEPNDTIEQAMPVAGPVTINGRFSQPGDLDLYQVMGVKGESLAFDVAAADLAFPTDAVLAILDPTGKVLREIDDTRTSRDPSYRYAPSSDGPLYVQLRERSDRGGEAYAYRLSITGGQPSLAATVDVSSFPVYAGETTNLPVKVEQIDKPTGAWEVTAIGLPPGVTVESQPTPAKPTDTVQLPLTVAPGVGSIAGLVQIVVRSTDREPPVSYTAQIRESAKATTSSPHLWLAVSPHIPFKLSVGSAILEAPQLAAFPFPVDVEREEGFDGQILLLPVEPDKRGTVVPLTGLAEAGSSTGHLPLIIQKEATEGTTQRCRVMGVVQVLDGAKKSVPVFHVASGNLSMGCAPGRLVMNAEPAIVAWQPGESRQITVQLMRRVAMDAIQIGLKTPESHPGLVCSQAEVAADQDQATLTLQYPAGASLPPRFDIVLQARSEREGLPIYAETTVRLETR</sequence>
<name>A0A518DS56_9BACT</name>
<gene>
    <name evidence="1" type="ORF">Pla8534_24830</name>
</gene>